<evidence type="ECO:0000256" key="5">
    <source>
        <dbReference type="ARBA" id="ARBA00022984"/>
    </source>
</evidence>
<evidence type="ECO:0000256" key="4">
    <source>
        <dbReference type="ARBA" id="ARBA00022960"/>
    </source>
</evidence>
<dbReference type="STRING" id="574349.SAMN05443545_106157"/>
<gene>
    <name evidence="9" type="ORF">SAMN05443545_106157</name>
</gene>
<dbReference type="PANTHER" id="PTHR36699:SF1">
    <property type="entry name" value="L,D-TRANSPEPTIDASE YAFK-RELATED"/>
    <property type="match status" value="1"/>
</dbReference>
<comment type="similarity">
    <text evidence="2">Belongs to the YkuD family.</text>
</comment>
<dbReference type="Proteomes" id="UP000198500">
    <property type="component" value="Unassembled WGS sequence"/>
</dbReference>
<dbReference type="AlphaFoldDB" id="A0A1H3D0L8"/>
<feature type="active site" description="Proton donor/acceptor" evidence="7">
    <location>
        <position position="141"/>
    </location>
</feature>
<dbReference type="GO" id="GO:0009252">
    <property type="term" value="P:peptidoglycan biosynthetic process"/>
    <property type="evidence" value="ECO:0007669"/>
    <property type="project" value="UniProtKB-UniPathway"/>
</dbReference>
<dbReference type="EMBL" id="FNNI01000006">
    <property type="protein sequence ID" value="SDX59915.1"/>
    <property type="molecule type" value="Genomic_DNA"/>
</dbReference>
<evidence type="ECO:0000256" key="7">
    <source>
        <dbReference type="PROSITE-ProRule" id="PRU01373"/>
    </source>
</evidence>
<evidence type="ECO:0000256" key="1">
    <source>
        <dbReference type="ARBA" id="ARBA00004752"/>
    </source>
</evidence>
<dbReference type="UniPathway" id="UPA00219"/>
<dbReference type="Pfam" id="PF03734">
    <property type="entry name" value="YkuD"/>
    <property type="match status" value="1"/>
</dbReference>
<organism evidence="9 10">
    <name type="scientific">Aidingimonas halophila</name>
    <dbReference type="NCBI Taxonomy" id="574349"/>
    <lineage>
        <taxon>Bacteria</taxon>
        <taxon>Pseudomonadati</taxon>
        <taxon>Pseudomonadota</taxon>
        <taxon>Gammaproteobacteria</taxon>
        <taxon>Oceanospirillales</taxon>
        <taxon>Halomonadaceae</taxon>
        <taxon>Aidingimonas</taxon>
    </lineage>
</organism>
<feature type="active site" description="Nucleophile" evidence="7">
    <location>
        <position position="160"/>
    </location>
</feature>
<dbReference type="InterPro" id="IPR005490">
    <property type="entry name" value="LD_TPept_cat_dom"/>
</dbReference>
<keyword evidence="4 7" id="KW-0133">Cell shape</keyword>
<evidence type="ECO:0000313" key="10">
    <source>
        <dbReference type="Proteomes" id="UP000198500"/>
    </source>
</evidence>
<evidence type="ECO:0000256" key="6">
    <source>
        <dbReference type="ARBA" id="ARBA00023316"/>
    </source>
</evidence>
<dbReference type="InterPro" id="IPR038063">
    <property type="entry name" value="Transpep_catalytic_dom"/>
</dbReference>
<name>A0A1H3D0L8_9GAMM</name>
<dbReference type="GO" id="GO:0016740">
    <property type="term" value="F:transferase activity"/>
    <property type="evidence" value="ECO:0007669"/>
    <property type="project" value="UniProtKB-KW"/>
</dbReference>
<dbReference type="PANTHER" id="PTHR36699">
    <property type="entry name" value="LD-TRANSPEPTIDASE"/>
    <property type="match status" value="1"/>
</dbReference>
<comment type="pathway">
    <text evidence="1 7">Cell wall biogenesis; peptidoglycan biosynthesis.</text>
</comment>
<proteinExistence type="inferred from homology"/>
<dbReference type="GO" id="GO:0071555">
    <property type="term" value="P:cell wall organization"/>
    <property type="evidence" value="ECO:0007669"/>
    <property type="project" value="UniProtKB-UniRule"/>
</dbReference>
<dbReference type="PROSITE" id="PS52029">
    <property type="entry name" value="LD_TPASE"/>
    <property type="match status" value="1"/>
</dbReference>
<feature type="domain" description="L,D-TPase catalytic" evidence="8">
    <location>
        <begin position="27"/>
        <end position="184"/>
    </location>
</feature>
<dbReference type="RefSeq" id="WP_229806464.1">
    <property type="nucleotide sequence ID" value="NZ_BMXH01000005.1"/>
</dbReference>
<dbReference type="GO" id="GO:0008360">
    <property type="term" value="P:regulation of cell shape"/>
    <property type="evidence" value="ECO:0007669"/>
    <property type="project" value="UniProtKB-UniRule"/>
</dbReference>
<dbReference type="CDD" id="cd16913">
    <property type="entry name" value="YkuD_like"/>
    <property type="match status" value="1"/>
</dbReference>
<evidence type="ECO:0000259" key="8">
    <source>
        <dbReference type="PROSITE" id="PS52029"/>
    </source>
</evidence>
<keyword evidence="10" id="KW-1185">Reference proteome</keyword>
<evidence type="ECO:0000313" key="9">
    <source>
        <dbReference type="EMBL" id="SDX59915.1"/>
    </source>
</evidence>
<dbReference type="GO" id="GO:0004180">
    <property type="term" value="F:carboxypeptidase activity"/>
    <property type="evidence" value="ECO:0007669"/>
    <property type="project" value="UniProtKB-ARBA"/>
</dbReference>
<reference evidence="9 10" key="1">
    <citation type="submission" date="2016-10" db="EMBL/GenBank/DDBJ databases">
        <authorList>
            <person name="de Groot N.N."/>
        </authorList>
    </citation>
    <scope>NUCLEOTIDE SEQUENCE [LARGE SCALE GENOMIC DNA]</scope>
    <source>
        <strain evidence="9 10">DSM 19219</strain>
    </source>
</reference>
<evidence type="ECO:0000256" key="3">
    <source>
        <dbReference type="ARBA" id="ARBA00022679"/>
    </source>
</evidence>
<dbReference type="Gene3D" id="2.40.440.10">
    <property type="entry name" value="L,D-transpeptidase catalytic domain-like"/>
    <property type="match status" value="1"/>
</dbReference>
<keyword evidence="5 7" id="KW-0573">Peptidoglycan synthesis</keyword>
<keyword evidence="3" id="KW-0808">Transferase</keyword>
<dbReference type="SUPFAM" id="SSF141523">
    <property type="entry name" value="L,D-transpeptidase catalytic domain-like"/>
    <property type="match status" value="1"/>
</dbReference>
<keyword evidence="6 7" id="KW-0961">Cell wall biogenesis/degradation</keyword>
<sequence>MLLMVLLPFSGAHAVLDSDFSPRPDERWLLIDDKSATLTVYEGDQVIERFEPVSLGRGGAAPLRVRGDRKTPTGEFRINRVNMQSRFHIFLGLNYPTPAHVRESFNAGIIDRDEYESYHQYIRRHGEPPQNTPLGGDIGIHGLGEGDEDVHGRFHWTQGCIAVTNEQIEWLRDNTEIGTRVVIR</sequence>
<protein>
    <submittedName>
        <fullName evidence="9">L,D-transpeptidase catalytic domain</fullName>
    </submittedName>
</protein>
<evidence type="ECO:0000256" key="2">
    <source>
        <dbReference type="ARBA" id="ARBA00005992"/>
    </source>
</evidence>
<accession>A0A1H3D0L8</accession>